<dbReference type="InterPro" id="IPR036554">
    <property type="entry name" value="GHMP_kinase_C_sf"/>
</dbReference>
<dbReference type="PRINTS" id="PR00473">
    <property type="entry name" value="GALCTOKINASE"/>
</dbReference>
<dbReference type="InterPro" id="IPR006204">
    <property type="entry name" value="GHMP_kinase_N_dom"/>
</dbReference>
<feature type="domain" description="GHMP kinase N-terminal" evidence="10">
    <location>
        <begin position="90"/>
        <end position="175"/>
    </location>
</feature>
<evidence type="ECO:0000313" key="15">
    <source>
        <dbReference type="EMBL" id="CAB4612294.1"/>
    </source>
</evidence>
<dbReference type="GO" id="GO:0005829">
    <property type="term" value="C:cytosol"/>
    <property type="evidence" value="ECO:0007669"/>
    <property type="project" value="TreeGrafter"/>
</dbReference>
<dbReference type="InterPro" id="IPR020568">
    <property type="entry name" value="Ribosomal_Su5_D2-typ_SF"/>
</dbReference>
<evidence type="ECO:0000256" key="6">
    <source>
        <dbReference type="ARBA" id="ARBA00022777"/>
    </source>
</evidence>
<sequence length="380" mass="41265">MEISEKFNEVFGYSPELISAAPGRVNLIGEHVDYNGGDVLPFAISQNSLAAFGARSDSKIRIASQQKPGEIIQGDIHILTPLYGQLWSRYVLGVFWALGDSRVTNGFDIYIDSQVPIGAGLSSSAALESSIAYALNHFFHWNLSLPELARFCQKAENDFVGVPCGIMDQAVSLMAEEGAALLLDTRTLASTHIPFDLSKDGLELLVIDTQVHHDLIDGGYAERRNSCEKAAEILGVKTLREISAEDFERRKSELDKTTYLRAHHAITEIVRTELAVQALGNKDYVALGNLLTQTHISLRDEFTVSCPELNCAVDVAIAHGALGARMIGGGYGGSAIALIQAGERVSIEGEISTAFRDQGFIEPRFFAALPSAGARIIEQR</sequence>
<dbReference type="PANTHER" id="PTHR10457">
    <property type="entry name" value="MEVALONATE KINASE/GALACTOKINASE"/>
    <property type="match status" value="1"/>
</dbReference>
<dbReference type="FunFam" id="3.30.230.10:FF:000017">
    <property type="entry name" value="Galactokinase"/>
    <property type="match status" value="1"/>
</dbReference>
<gene>
    <name evidence="13" type="ORF">UFOPK1380_01070</name>
    <name evidence="14" type="ORF">UFOPK1778_00811</name>
    <name evidence="15" type="ORF">UFOPK1863_00479</name>
    <name evidence="16" type="ORF">UFOPK2689_00930</name>
    <name evidence="17" type="ORF">UFOPK3555_00392</name>
    <name evidence="18" type="ORF">UFOPK4095_00680</name>
</gene>
<dbReference type="GO" id="GO:0046872">
    <property type="term" value="F:metal ion binding"/>
    <property type="evidence" value="ECO:0007669"/>
    <property type="project" value="UniProtKB-KW"/>
</dbReference>
<evidence type="ECO:0000313" key="14">
    <source>
        <dbReference type="EMBL" id="CAB4593045.1"/>
    </source>
</evidence>
<feature type="domain" description="GHMP kinase C-terminal" evidence="11">
    <location>
        <begin position="276"/>
        <end position="345"/>
    </location>
</feature>
<dbReference type="SUPFAM" id="SSF55060">
    <property type="entry name" value="GHMP Kinase, C-terminal domain"/>
    <property type="match status" value="1"/>
</dbReference>
<keyword evidence="6" id="KW-0418">Kinase</keyword>
<dbReference type="GO" id="GO:0005524">
    <property type="term" value="F:ATP binding"/>
    <property type="evidence" value="ECO:0007669"/>
    <property type="project" value="UniProtKB-KW"/>
</dbReference>
<organism evidence="13">
    <name type="scientific">freshwater metagenome</name>
    <dbReference type="NCBI Taxonomy" id="449393"/>
    <lineage>
        <taxon>unclassified sequences</taxon>
        <taxon>metagenomes</taxon>
        <taxon>ecological metagenomes</taxon>
    </lineage>
</organism>
<feature type="domain" description="Galactokinase N-terminal" evidence="12">
    <location>
        <begin position="5"/>
        <end position="52"/>
    </location>
</feature>
<evidence type="ECO:0000259" key="12">
    <source>
        <dbReference type="Pfam" id="PF10509"/>
    </source>
</evidence>
<evidence type="ECO:0000259" key="10">
    <source>
        <dbReference type="Pfam" id="PF00288"/>
    </source>
</evidence>
<keyword evidence="3" id="KW-0808">Transferase</keyword>
<dbReference type="InterPro" id="IPR019539">
    <property type="entry name" value="GalKase_N"/>
</dbReference>
<protein>
    <submittedName>
        <fullName evidence="13">Unannotated protein</fullName>
    </submittedName>
</protein>
<evidence type="ECO:0000256" key="3">
    <source>
        <dbReference type="ARBA" id="ARBA00022679"/>
    </source>
</evidence>
<name>A0A6J6BR01_9ZZZZ</name>
<dbReference type="PANTHER" id="PTHR10457:SF7">
    <property type="entry name" value="GALACTOKINASE-RELATED"/>
    <property type="match status" value="1"/>
</dbReference>
<evidence type="ECO:0000256" key="9">
    <source>
        <dbReference type="ARBA" id="ARBA00023277"/>
    </source>
</evidence>
<proteinExistence type="inferred from homology"/>
<dbReference type="EMBL" id="CAFBPI010000034">
    <property type="protein sequence ID" value="CAB5014939.1"/>
    <property type="molecule type" value="Genomic_DNA"/>
</dbReference>
<dbReference type="InterPro" id="IPR014721">
    <property type="entry name" value="Ribsml_uS5_D2-typ_fold_subgr"/>
</dbReference>
<keyword evidence="4" id="KW-0479">Metal-binding</keyword>
<dbReference type="PRINTS" id="PR00959">
    <property type="entry name" value="MEVGALKINASE"/>
</dbReference>
<evidence type="ECO:0000256" key="7">
    <source>
        <dbReference type="ARBA" id="ARBA00022840"/>
    </source>
</evidence>
<keyword evidence="9" id="KW-0119">Carbohydrate metabolism</keyword>
<dbReference type="NCBIfam" id="TIGR00131">
    <property type="entry name" value="gal_kin"/>
    <property type="match status" value="1"/>
</dbReference>
<evidence type="ECO:0000259" key="11">
    <source>
        <dbReference type="Pfam" id="PF08544"/>
    </source>
</evidence>
<dbReference type="Pfam" id="PF00288">
    <property type="entry name" value="GHMP_kinases_N"/>
    <property type="match status" value="1"/>
</dbReference>
<dbReference type="GO" id="GO:0006012">
    <property type="term" value="P:galactose metabolic process"/>
    <property type="evidence" value="ECO:0007669"/>
    <property type="project" value="InterPro"/>
</dbReference>
<evidence type="ECO:0000256" key="2">
    <source>
        <dbReference type="ARBA" id="ARBA00022490"/>
    </source>
</evidence>
<keyword evidence="8" id="KW-0460">Magnesium</keyword>
<evidence type="ECO:0000313" key="13">
    <source>
        <dbReference type="EMBL" id="CAB4541412.1"/>
    </source>
</evidence>
<dbReference type="Pfam" id="PF10509">
    <property type="entry name" value="GalKase_gal_bdg"/>
    <property type="match status" value="1"/>
</dbReference>
<dbReference type="InterPro" id="IPR006206">
    <property type="entry name" value="Mevalonate/galactokinase"/>
</dbReference>
<dbReference type="InterPro" id="IPR000705">
    <property type="entry name" value="Galactokinase"/>
</dbReference>
<dbReference type="SUPFAM" id="SSF54211">
    <property type="entry name" value="Ribosomal protein S5 domain 2-like"/>
    <property type="match status" value="1"/>
</dbReference>
<accession>A0A6J6BR01</accession>
<evidence type="ECO:0000313" key="18">
    <source>
        <dbReference type="EMBL" id="CAB5014939.1"/>
    </source>
</evidence>
<evidence type="ECO:0000313" key="16">
    <source>
        <dbReference type="EMBL" id="CAB4726509.1"/>
    </source>
</evidence>
<dbReference type="InterPro" id="IPR013750">
    <property type="entry name" value="GHMP_kinase_C_dom"/>
</dbReference>
<dbReference type="PIRSF" id="PIRSF000530">
    <property type="entry name" value="Galactokinase"/>
    <property type="match status" value="1"/>
</dbReference>
<dbReference type="PROSITE" id="PS00627">
    <property type="entry name" value="GHMP_KINASES_ATP"/>
    <property type="match status" value="1"/>
</dbReference>
<dbReference type="PROSITE" id="PS00106">
    <property type="entry name" value="GALACTOKINASE"/>
    <property type="match status" value="1"/>
</dbReference>
<dbReference type="EMBL" id="CAEZUD010000041">
    <property type="protein sequence ID" value="CAB4593045.1"/>
    <property type="molecule type" value="Genomic_DNA"/>
</dbReference>
<dbReference type="EMBL" id="CAFBME010000025">
    <property type="protein sequence ID" value="CAB4891655.1"/>
    <property type="molecule type" value="Genomic_DNA"/>
</dbReference>
<keyword evidence="7" id="KW-0067">ATP-binding</keyword>
<dbReference type="Pfam" id="PF08544">
    <property type="entry name" value="GHMP_kinases_C"/>
    <property type="match status" value="1"/>
</dbReference>
<comment type="similarity">
    <text evidence="1">Belongs to the GHMP kinase family. GalK subfamily.</text>
</comment>
<dbReference type="Gene3D" id="3.30.230.10">
    <property type="match status" value="1"/>
</dbReference>
<dbReference type="EMBL" id="CAEZUY010000031">
    <property type="protein sequence ID" value="CAB4612294.1"/>
    <property type="molecule type" value="Genomic_DNA"/>
</dbReference>
<dbReference type="Gene3D" id="3.30.70.890">
    <property type="entry name" value="GHMP kinase, C-terminal domain"/>
    <property type="match status" value="1"/>
</dbReference>
<keyword evidence="5" id="KW-0547">Nucleotide-binding</keyword>
<dbReference type="InterPro" id="IPR006203">
    <property type="entry name" value="GHMP_knse_ATP-bd_CS"/>
</dbReference>
<evidence type="ECO:0000256" key="8">
    <source>
        <dbReference type="ARBA" id="ARBA00022842"/>
    </source>
</evidence>
<evidence type="ECO:0000256" key="4">
    <source>
        <dbReference type="ARBA" id="ARBA00022723"/>
    </source>
</evidence>
<dbReference type="InterPro" id="IPR019741">
    <property type="entry name" value="Galactokinase_CS"/>
</dbReference>
<dbReference type="AlphaFoldDB" id="A0A6J6BR01"/>
<keyword evidence="2" id="KW-0963">Cytoplasm</keyword>
<reference evidence="13" key="1">
    <citation type="submission" date="2020-05" db="EMBL/GenBank/DDBJ databases">
        <authorList>
            <person name="Chiriac C."/>
            <person name="Salcher M."/>
            <person name="Ghai R."/>
            <person name="Kavagutti S V."/>
        </authorList>
    </citation>
    <scope>NUCLEOTIDE SEQUENCE</scope>
</reference>
<dbReference type="GO" id="GO:0004335">
    <property type="term" value="F:galactokinase activity"/>
    <property type="evidence" value="ECO:0007669"/>
    <property type="project" value="InterPro"/>
</dbReference>
<evidence type="ECO:0000313" key="17">
    <source>
        <dbReference type="EMBL" id="CAB4891655.1"/>
    </source>
</evidence>
<dbReference type="EMBL" id="CAEZYL010000062">
    <property type="protein sequence ID" value="CAB4726509.1"/>
    <property type="molecule type" value="Genomic_DNA"/>
</dbReference>
<evidence type="ECO:0000256" key="1">
    <source>
        <dbReference type="ARBA" id="ARBA00006566"/>
    </source>
</evidence>
<dbReference type="FunFam" id="3.30.70.890:FF:000001">
    <property type="entry name" value="Galactokinase"/>
    <property type="match status" value="1"/>
</dbReference>
<evidence type="ECO:0000256" key="5">
    <source>
        <dbReference type="ARBA" id="ARBA00022741"/>
    </source>
</evidence>
<dbReference type="EMBL" id="CAEZSC010000079">
    <property type="protein sequence ID" value="CAB4541412.1"/>
    <property type="molecule type" value="Genomic_DNA"/>
</dbReference>